<reference evidence="1 2" key="1">
    <citation type="journal article" date="2020" name="Mol. Biol. Evol.">
        <title>Distinct Expression and Methylation Patterns for Genes with Different Fates following a Single Whole-Genome Duplication in Flowering Plants.</title>
        <authorList>
            <person name="Shi T."/>
            <person name="Rahmani R.S."/>
            <person name="Gugger P.F."/>
            <person name="Wang M."/>
            <person name="Li H."/>
            <person name="Zhang Y."/>
            <person name="Li Z."/>
            <person name="Wang Q."/>
            <person name="Van de Peer Y."/>
            <person name="Marchal K."/>
            <person name="Chen J."/>
        </authorList>
    </citation>
    <scope>NUCLEOTIDE SEQUENCE [LARGE SCALE GENOMIC DNA]</scope>
    <source>
        <tissue evidence="1">Leaf</tissue>
    </source>
</reference>
<proteinExistence type="predicted"/>
<dbReference type="EMBL" id="DUZY01000007">
    <property type="protein sequence ID" value="DAD46006.1"/>
    <property type="molecule type" value="Genomic_DNA"/>
</dbReference>
<evidence type="ECO:0000313" key="2">
    <source>
        <dbReference type="Proteomes" id="UP000607653"/>
    </source>
</evidence>
<accession>A0A822ZSW3</accession>
<dbReference type="Pfam" id="PF03087">
    <property type="entry name" value="BPS1"/>
    <property type="match status" value="1"/>
</dbReference>
<sequence length="170" mass="19167">MCKIFNLHFIEENVKKDARSLKTLKQLEEKCVACPLLDLDNNSAVVVKVFREVNNVAISIFRALLSFLSTPVSKPKVGKWHLVSKLMHKGVVGCDSQEEILNEVESFDVALLALSRCNSSKDVEVQSSQMAQNRLKDLKVSPIESLEKGLDFLFMRLTETRVSLLNIPIH</sequence>
<name>A0A822ZSW3_NELNU</name>
<dbReference type="PANTHER" id="PTHR33070">
    <property type="entry name" value="OS06G0725500 PROTEIN"/>
    <property type="match status" value="1"/>
</dbReference>
<comment type="caution">
    <text evidence="1">The sequence shown here is derived from an EMBL/GenBank/DDBJ whole genome shotgun (WGS) entry which is preliminary data.</text>
</comment>
<organism evidence="1 2">
    <name type="scientific">Nelumbo nucifera</name>
    <name type="common">Sacred lotus</name>
    <dbReference type="NCBI Taxonomy" id="4432"/>
    <lineage>
        <taxon>Eukaryota</taxon>
        <taxon>Viridiplantae</taxon>
        <taxon>Streptophyta</taxon>
        <taxon>Embryophyta</taxon>
        <taxon>Tracheophyta</taxon>
        <taxon>Spermatophyta</taxon>
        <taxon>Magnoliopsida</taxon>
        <taxon>Proteales</taxon>
        <taxon>Nelumbonaceae</taxon>
        <taxon>Nelumbo</taxon>
    </lineage>
</organism>
<keyword evidence="2" id="KW-1185">Reference proteome</keyword>
<evidence type="ECO:0000313" key="1">
    <source>
        <dbReference type="EMBL" id="DAD46006.1"/>
    </source>
</evidence>
<gene>
    <name evidence="1" type="ORF">HUJ06_004236</name>
</gene>
<dbReference type="InterPro" id="IPR004320">
    <property type="entry name" value="BPS1_pln"/>
</dbReference>
<dbReference type="AlphaFoldDB" id="A0A822ZSW3"/>
<dbReference type="GO" id="GO:0048364">
    <property type="term" value="P:root development"/>
    <property type="evidence" value="ECO:0007669"/>
    <property type="project" value="InterPro"/>
</dbReference>
<protein>
    <submittedName>
        <fullName evidence="1">Uncharacterized protein</fullName>
    </submittedName>
</protein>
<dbReference type="Proteomes" id="UP000607653">
    <property type="component" value="Unassembled WGS sequence"/>
</dbReference>
<dbReference type="PANTHER" id="PTHR33070:SF109">
    <property type="entry name" value="DOMAIN PROTEIN, PUTATIVE (DUF241)-RELATED"/>
    <property type="match status" value="1"/>
</dbReference>
<dbReference type="GO" id="GO:0048367">
    <property type="term" value="P:shoot system development"/>
    <property type="evidence" value="ECO:0007669"/>
    <property type="project" value="InterPro"/>
</dbReference>